<dbReference type="RefSeq" id="XP_001029750.2">
    <property type="nucleotide sequence ID" value="XM_001029750.2"/>
</dbReference>
<comment type="similarity">
    <text evidence="1">Belongs to the DNAI7 family.</text>
</comment>
<dbReference type="GO" id="GO:0048487">
    <property type="term" value="F:beta-tubulin binding"/>
    <property type="evidence" value="ECO:0007669"/>
    <property type="project" value="TreeGrafter"/>
</dbReference>
<name>Q229W7_TETTS</name>
<gene>
    <name evidence="4" type="ORF">TTHERM_01326860</name>
</gene>
<dbReference type="HOGENOM" id="CLU_323028_0_0_1"/>
<dbReference type="InterPro" id="IPR031826">
    <property type="entry name" value="IC97/Casc1_N"/>
</dbReference>
<dbReference type="InterPro" id="IPR023247">
    <property type="entry name" value="IC97/Dnai7-like"/>
</dbReference>
<feature type="domain" description="IC97/Casc1 N-terminal" evidence="3">
    <location>
        <begin position="287"/>
        <end position="466"/>
    </location>
</feature>
<evidence type="ECO:0000313" key="5">
    <source>
        <dbReference type="Proteomes" id="UP000009168"/>
    </source>
</evidence>
<feature type="region of interest" description="Disordered" evidence="2">
    <location>
        <begin position="166"/>
        <end position="207"/>
    </location>
</feature>
<dbReference type="PANTHER" id="PTHR20929">
    <property type="entry name" value="LUNG ADENOMA SUSCEPTIBILITY 1-RELATED"/>
    <property type="match status" value="1"/>
</dbReference>
<sequence>MSENSRENRFDVQSPKIATNLQVVKDVKVTTQQQNQFRIKTSRSQSPQRTNENLEAIDINKENEQQQQQTQKKNKADQKQSKPQKSKNNQNEENDEKVTKVKTIKVDKKIANSKEKKKIQKNNENNVEQQLQSPQIKSEKDYESIVFNDSFKKRSESNTDLTFTNFQNQSQQAQNNELIQASKSKSKSNKKNKEYEEDTDDDIFNGGVQANKTKSIINFKRSTLKQNKSNKVLPSIQKMMNTTDGMSMEEKRVPSKTIITEGSKKKRPEDKLSKKKKELEKQLLLKKKKKDIERIQKQKEEERFRIEKQRRKEEEQYLSIEKDRLKKEEEKIVELNNFYHQRQISLFKKIRQKESWDYTIQCNRGKLRLHNKLELDSYRFQIETNLTLDKSESIEQYLLKLQLALDNYQDIENYLVRLNAEEKPQEEIDWYNKLLNAIKDILLMKLQDLHIKILQYSDQLQEEKKQEIIQQGLDFASLIKSTAFEERQKVEITQEYVELPKIKYMFWINPVGKGGLRIKPVEYINTKVSIEVPRPYIQSKVLMTGFWIDIDYCQAQYSHLLSLGGVFQFQLFELPILPKIYKKYILKFQKENKDDIVQLFYPDKTIDSRDPSIFKNFVPVKISFQVPKYIILAETLQIGLWDENLGWQTDQVQDIKFNEELRQISFSSNKFVPFSLVQSRCEDYPYRQWHIRSISPDKARIDLVTKRFAFKFLLSKNQIELIDVNQHFLLEKMKGVKLSPSHFLQELRKCGVNLMPQSNDAIISDLLIKDKDCLDNCLNDISKAVSGFYFKSTKQNKSIGVNQLLTFVRLNPDYEESFIENTEKDWILTTWYSNKVGFYKGKDKEKDQSYKYLRNTETRSNFYLAVKQLGPDADEISERMKEAQNFEFWNTVREFLHLTQVLGYTQ</sequence>
<accession>Q229W7</accession>
<dbReference type="GO" id="GO:0005930">
    <property type="term" value="C:axoneme"/>
    <property type="evidence" value="ECO:0007669"/>
    <property type="project" value="TreeGrafter"/>
</dbReference>
<proteinExistence type="inferred from homology"/>
<feature type="compositionally biased region" description="Polar residues" evidence="2">
    <location>
        <begin position="35"/>
        <end position="53"/>
    </location>
</feature>
<dbReference type="KEGG" id="tet:TTHERM_01326860"/>
<dbReference type="AlphaFoldDB" id="Q229W7"/>
<reference evidence="5" key="1">
    <citation type="journal article" date="2006" name="PLoS Biol.">
        <title>Macronuclear genome sequence of the ciliate Tetrahymena thermophila, a model eukaryote.</title>
        <authorList>
            <person name="Eisen J.A."/>
            <person name="Coyne R.S."/>
            <person name="Wu M."/>
            <person name="Wu D."/>
            <person name="Thiagarajan M."/>
            <person name="Wortman J.R."/>
            <person name="Badger J.H."/>
            <person name="Ren Q."/>
            <person name="Amedeo P."/>
            <person name="Jones K.M."/>
            <person name="Tallon L.J."/>
            <person name="Delcher A.L."/>
            <person name="Salzberg S.L."/>
            <person name="Silva J.C."/>
            <person name="Haas B.J."/>
            <person name="Majoros W.H."/>
            <person name="Farzad M."/>
            <person name="Carlton J.M."/>
            <person name="Smith R.K. Jr."/>
            <person name="Garg J."/>
            <person name="Pearlman R.E."/>
            <person name="Karrer K.M."/>
            <person name="Sun L."/>
            <person name="Manning G."/>
            <person name="Elde N.C."/>
            <person name="Turkewitz A.P."/>
            <person name="Asai D.J."/>
            <person name="Wilkes D.E."/>
            <person name="Wang Y."/>
            <person name="Cai H."/>
            <person name="Collins K."/>
            <person name="Stewart B.A."/>
            <person name="Lee S.R."/>
            <person name="Wilamowska K."/>
            <person name="Weinberg Z."/>
            <person name="Ruzzo W.L."/>
            <person name="Wloga D."/>
            <person name="Gaertig J."/>
            <person name="Frankel J."/>
            <person name="Tsao C.-C."/>
            <person name="Gorovsky M.A."/>
            <person name="Keeling P.J."/>
            <person name="Waller R.F."/>
            <person name="Patron N.J."/>
            <person name="Cherry J.M."/>
            <person name="Stover N.A."/>
            <person name="Krieger C.J."/>
            <person name="del Toro C."/>
            <person name="Ryder H.F."/>
            <person name="Williamson S.C."/>
            <person name="Barbeau R.A."/>
            <person name="Hamilton E.P."/>
            <person name="Orias E."/>
        </authorList>
    </citation>
    <scope>NUCLEOTIDE SEQUENCE [LARGE SCALE GENOMIC DNA]</scope>
    <source>
        <strain evidence="5">SB210</strain>
    </source>
</reference>
<dbReference type="Proteomes" id="UP000009168">
    <property type="component" value="Unassembled WGS sequence"/>
</dbReference>
<feature type="compositionally biased region" description="Low complexity" evidence="2">
    <location>
        <begin position="166"/>
        <end position="176"/>
    </location>
</feature>
<organism evidence="4 5">
    <name type="scientific">Tetrahymena thermophila (strain SB210)</name>
    <dbReference type="NCBI Taxonomy" id="312017"/>
    <lineage>
        <taxon>Eukaryota</taxon>
        <taxon>Sar</taxon>
        <taxon>Alveolata</taxon>
        <taxon>Ciliophora</taxon>
        <taxon>Intramacronucleata</taxon>
        <taxon>Oligohymenophorea</taxon>
        <taxon>Hymenostomatida</taxon>
        <taxon>Tetrahymenina</taxon>
        <taxon>Tetrahymenidae</taxon>
        <taxon>Tetrahymena</taxon>
    </lineage>
</organism>
<dbReference type="PANTHER" id="PTHR20929:SF11">
    <property type="entry name" value="DYNEIN AXONEMAL INTERMEDIATE CHAIN 7"/>
    <property type="match status" value="1"/>
</dbReference>
<feature type="region of interest" description="Disordered" evidence="2">
    <location>
        <begin position="32"/>
        <end position="142"/>
    </location>
</feature>
<feature type="region of interest" description="Disordered" evidence="2">
    <location>
        <begin position="245"/>
        <end position="275"/>
    </location>
</feature>
<dbReference type="Pfam" id="PF15927">
    <property type="entry name" value="Casc1_N"/>
    <property type="match status" value="1"/>
</dbReference>
<evidence type="ECO:0000313" key="4">
    <source>
        <dbReference type="EMBL" id="EAR82087.2"/>
    </source>
</evidence>
<protein>
    <submittedName>
        <fullName evidence="4">Cancer susceptibility protein, putative</fullName>
    </submittedName>
</protein>
<dbReference type="GO" id="GO:0008017">
    <property type="term" value="F:microtubule binding"/>
    <property type="evidence" value="ECO:0007669"/>
    <property type="project" value="TreeGrafter"/>
</dbReference>
<feature type="compositionally biased region" description="Basic and acidic residues" evidence="2">
    <location>
        <begin position="96"/>
        <end position="114"/>
    </location>
</feature>
<evidence type="ECO:0000256" key="2">
    <source>
        <dbReference type="SAM" id="MobiDB-lite"/>
    </source>
</evidence>
<dbReference type="EMBL" id="GG662578">
    <property type="protein sequence ID" value="EAR82087.2"/>
    <property type="molecule type" value="Genomic_DNA"/>
</dbReference>
<evidence type="ECO:0000256" key="1">
    <source>
        <dbReference type="ARBA" id="ARBA00024332"/>
    </source>
</evidence>
<dbReference type="GeneID" id="7841118"/>
<keyword evidence="5" id="KW-1185">Reference proteome</keyword>
<evidence type="ECO:0000259" key="3">
    <source>
        <dbReference type="Pfam" id="PF15927"/>
    </source>
</evidence>
<dbReference type="OrthoDB" id="297923at2759"/>
<feature type="compositionally biased region" description="Low complexity" evidence="2">
    <location>
        <begin position="81"/>
        <end position="91"/>
    </location>
</feature>
<dbReference type="InParanoid" id="Q229W7"/>